<evidence type="ECO:0000313" key="3">
    <source>
        <dbReference type="Proteomes" id="UP001054945"/>
    </source>
</evidence>
<sequence length="72" mass="7749">MSSPFRRLARGRPHSDKNISASMKLVPIRHTQMQSSASLKSLKKFGLLSPLPSCPSVCALSSEDISGVPQPT</sequence>
<comment type="caution">
    <text evidence="2">The sequence shown here is derived from an EMBL/GenBank/DDBJ whole genome shotgun (WGS) entry which is preliminary data.</text>
</comment>
<dbReference type="Proteomes" id="UP001054945">
    <property type="component" value="Unassembled WGS sequence"/>
</dbReference>
<dbReference type="EMBL" id="BPLR01000251">
    <property type="protein sequence ID" value="GIY93238.1"/>
    <property type="molecule type" value="Genomic_DNA"/>
</dbReference>
<accession>A0AAV4XF22</accession>
<protein>
    <submittedName>
        <fullName evidence="2">Uncharacterized protein</fullName>
    </submittedName>
</protein>
<reference evidence="2 3" key="1">
    <citation type="submission" date="2021-06" db="EMBL/GenBank/DDBJ databases">
        <title>Caerostris extrusa draft genome.</title>
        <authorList>
            <person name="Kono N."/>
            <person name="Arakawa K."/>
        </authorList>
    </citation>
    <scope>NUCLEOTIDE SEQUENCE [LARGE SCALE GENOMIC DNA]</scope>
</reference>
<feature type="region of interest" description="Disordered" evidence="1">
    <location>
        <begin position="1"/>
        <end position="22"/>
    </location>
</feature>
<organism evidence="2 3">
    <name type="scientific">Caerostris extrusa</name>
    <name type="common">Bark spider</name>
    <name type="synonym">Caerostris bankana</name>
    <dbReference type="NCBI Taxonomy" id="172846"/>
    <lineage>
        <taxon>Eukaryota</taxon>
        <taxon>Metazoa</taxon>
        <taxon>Ecdysozoa</taxon>
        <taxon>Arthropoda</taxon>
        <taxon>Chelicerata</taxon>
        <taxon>Arachnida</taxon>
        <taxon>Araneae</taxon>
        <taxon>Araneomorphae</taxon>
        <taxon>Entelegynae</taxon>
        <taxon>Araneoidea</taxon>
        <taxon>Araneidae</taxon>
        <taxon>Caerostris</taxon>
    </lineage>
</organism>
<evidence type="ECO:0000256" key="1">
    <source>
        <dbReference type="SAM" id="MobiDB-lite"/>
    </source>
</evidence>
<keyword evidence="3" id="KW-1185">Reference proteome</keyword>
<dbReference type="AlphaFoldDB" id="A0AAV4XF22"/>
<gene>
    <name evidence="2" type="ORF">CEXT_85521</name>
</gene>
<name>A0AAV4XF22_CAEEX</name>
<proteinExistence type="predicted"/>
<evidence type="ECO:0000313" key="2">
    <source>
        <dbReference type="EMBL" id="GIY93238.1"/>
    </source>
</evidence>